<evidence type="ECO:0000256" key="4">
    <source>
        <dbReference type="ARBA" id="ARBA00023136"/>
    </source>
</evidence>
<feature type="compositionally biased region" description="Low complexity" evidence="5">
    <location>
        <begin position="57"/>
        <end position="67"/>
    </location>
</feature>
<dbReference type="Proteomes" id="UP000053317">
    <property type="component" value="Unassembled WGS sequence"/>
</dbReference>
<evidence type="ECO:0000256" key="1">
    <source>
        <dbReference type="ARBA" id="ARBA00004141"/>
    </source>
</evidence>
<dbReference type="GO" id="GO:0005886">
    <property type="term" value="C:plasma membrane"/>
    <property type="evidence" value="ECO:0007669"/>
    <property type="project" value="TreeGrafter"/>
</dbReference>
<dbReference type="InterPro" id="IPR020846">
    <property type="entry name" value="MFS_dom"/>
</dbReference>
<organism evidence="8 9">
    <name type="scientific">Phaeomoniella chlamydospora</name>
    <name type="common">Phaeoacremonium chlamydosporum</name>
    <dbReference type="NCBI Taxonomy" id="158046"/>
    <lineage>
        <taxon>Eukaryota</taxon>
        <taxon>Fungi</taxon>
        <taxon>Dikarya</taxon>
        <taxon>Ascomycota</taxon>
        <taxon>Pezizomycotina</taxon>
        <taxon>Eurotiomycetes</taxon>
        <taxon>Chaetothyriomycetidae</taxon>
        <taxon>Phaeomoniellales</taxon>
        <taxon>Phaeomoniellaceae</taxon>
        <taxon>Phaeomoniella</taxon>
    </lineage>
</organism>
<reference evidence="8 9" key="2">
    <citation type="submission" date="2015-05" db="EMBL/GenBank/DDBJ databases">
        <authorList>
            <person name="Morales-Cruz A."/>
            <person name="Amrine K.C."/>
            <person name="Cantu D."/>
        </authorList>
    </citation>
    <scope>NUCLEOTIDE SEQUENCE [LARGE SCALE GENOMIC DNA]</scope>
    <source>
        <strain evidence="8">UCRPC4</strain>
    </source>
</reference>
<feature type="transmembrane region" description="Helical" evidence="6">
    <location>
        <begin position="314"/>
        <end position="339"/>
    </location>
</feature>
<feature type="transmembrane region" description="Helical" evidence="6">
    <location>
        <begin position="429"/>
        <end position="449"/>
    </location>
</feature>
<evidence type="ECO:0000313" key="9">
    <source>
        <dbReference type="Proteomes" id="UP000053317"/>
    </source>
</evidence>
<dbReference type="FunFam" id="1.20.1250.20:FF:000011">
    <property type="entry name" value="MFS multidrug transporter, putative"/>
    <property type="match status" value="1"/>
</dbReference>
<feature type="transmembrane region" description="Helical" evidence="6">
    <location>
        <begin position="387"/>
        <end position="409"/>
    </location>
</feature>
<keyword evidence="9" id="KW-1185">Reference proteome</keyword>
<feature type="domain" description="Major facilitator superfamily (MFS) profile" evidence="7">
    <location>
        <begin position="153"/>
        <end position="601"/>
    </location>
</feature>
<sequence>MPDLIRDSGFGQLVRWATRGHLYQYAEERPDFQLPESYRNLALQVNTFGGLGEKEAALPLPSSSSSEAPKDEEATLNSATPSPSRSVNGVATDNEDPDRDLERAETTPDELEKVTSKPIAPTRTKDGVILVDWYSTDDPEMPQNWSSWKKTIVVLQIYLYTLAVYMGSAIYTPSEAGVMEAFGVSTTVAHLGLALYVLGYGTGPLLWSPLSEIPAIGRNIPYLFSFAIFVILCVPTALVDNIAGLLVLRFLQGFFGSPCLATGGASLGDITSLIKLSYFLTGWAGFATAGPSLGPLISGFSVPAKNWRWSLWEMLWLSGPVFISMFFLLPETSGPNILLRRAQRIRKLTGNPNFKAQSEIDQRNLSAKSIAYEALVRPWILNALDPAILFTTVYVMIVYGYLEQIYYSFFEVFPIVYQQGYGMTIGEMGLVFLVIFVAVAISIPTYFLYLHYVFEPSVMKKGLSDPERLLVPALVSCALPPIGLFMFGWTGRPTIHWIVPTVGIGIYTVGVFVLLQSLFIYIPLIYPQYAASLFAGNDFARSAFAAGAILYADPLFKNLGVGKGSSLLGGLAAGCMTGVFILYFYGEALRKRSRFTVKNTE</sequence>
<reference evidence="8 9" key="1">
    <citation type="submission" date="2015-05" db="EMBL/GenBank/DDBJ databases">
        <title>Distinctive expansion of gene families associated with plant cell wall degradation and secondary metabolism in the genomes of grapevine trunk pathogens.</title>
        <authorList>
            <person name="Lawrence D.P."/>
            <person name="Travadon R."/>
            <person name="Rolshausen P.E."/>
            <person name="Baumgartner K."/>
        </authorList>
    </citation>
    <scope>NUCLEOTIDE SEQUENCE [LARGE SCALE GENOMIC DNA]</scope>
    <source>
        <strain evidence="8">UCRPC4</strain>
    </source>
</reference>
<accession>A0A0G2G2M3</accession>
<feature type="transmembrane region" description="Helical" evidence="6">
    <location>
        <begin position="191"/>
        <end position="208"/>
    </location>
</feature>
<feature type="transmembrane region" description="Helical" evidence="6">
    <location>
        <begin position="151"/>
        <end position="171"/>
    </location>
</feature>
<dbReference type="GO" id="GO:1990961">
    <property type="term" value="P:xenobiotic detoxification by transmembrane export across the plasma membrane"/>
    <property type="evidence" value="ECO:0007669"/>
    <property type="project" value="TreeGrafter"/>
</dbReference>
<protein>
    <submittedName>
        <fullName evidence="8">Putative benomyl methotrexate resistance protein</fullName>
    </submittedName>
</protein>
<feature type="transmembrane region" description="Helical" evidence="6">
    <location>
        <begin position="280"/>
        <end position="302"/>
    </location>
</feature>
<gene>
    <name evidence="8" type="ORF">UCRPC4_g05131</name>
</gene>
<dbReference type="Gene3D" id="1.20.1250.20">
    <property type="entry name" value="MFS general substrate transporter like domains"/>
    <property type="match status" value="1"/>
</dbReference>
<feature type="transmembrane region" description="Helical" evidence="6">
    <location>
        <begin position="469"/>
        <end position="489"/>
    </location>
</feature>
<evidence type="ECO:0000259" key="7">
    <source>
        <dbReference type="PROSITE" id="PS50850"/>
    </source>
</evidence>
<evidence type="ECO:0000313" key="8">
    <source>
        <dbReference type="EMBL" id="KKY18133.1"/>
    </source>
</evidence>
<dbReference type="PROSITE" id="PS50850">
    <property type="entry name" value="MFS"/>
    <property type="match status" value="1"/>
</dbReference>
<comment type="subcellular location">
    <subcellularLocation>
        <location evidence="1">Membrane</location>
        <topology evidence="1">Multi-pass membrane protein</topology>
    </subcellularLocation>
</comment>
<dbReference type="AlphaFoldDB" id="A0A0G2G2M3"/>
<dbReference type="InterPro" id="IPR036259">
    <property type="entry name" value="MFS_trans_sf"/>
</dbReference>
<comment type="caution">
    <text evidence="8">The sequence shown here is derived from an EMBL/GenBank/DDBJ whole genome shotgun (WGS) entry which is preliminary data.</text>
</comment>
<feature type="transmembrane region" description="Helical" evidence="6">
    <location>
        <begin position="495"/>
        <end position="522"/>
    </location>
</feature>
<name>A0A0G2G2M3_PHACM</name>
<evidence type="ECO:0000256" key="2">
    <source>
        <dbReference type="ARBA" id="ARBA00022692"/>
    </source>
</evidence>
<dbReference type="GO" id="GO:0015244">
    <property type="term" value="F:fluconazole transmembrane transporter activity"/>
    <property type="evidence" value="ECO:0007669"/>
    <property type="project" value="TreeGrafter"/>
</dbReference>
<feature type="transmembrane region" description="Helical" evidence="6">
    <location>
        <begin position="564"/>
        <end position="585"/>
    </location>
</feature>
<dbReference type="PANTHER" id="PTHR23502:SF23">
    <property type="entry name" value="FLUCONAZOLE RESISTANCE PROTEIN 1"/>
    <property type="match status" value="1"/>
</dbReference>
<dbReference type="SUPFAM" id="SSF103473">
    <property type="entry name" value="MFS general substrate transporter"/>
    <property type="match status" value="1"/>
</dbReference>
<evidence type="ECO:0000256" key="3">
    <source>
        <dbReference type="ARBA" id="ARBA00022989"/>
    </source>
</evidence>
<keyword evidence="3 6" id="KW-1133">Transmembrane helix</keyword>
<dbReference type="InterPro" id="IPR011701">
    <property type="entry name" value="MFS"/>
</dbReference>
<dbReference type="PANTHER" id="PTHR23502">
    <property type="entry name" value="MAJOR FACILITATOR SUPERFAMILY"/>
    <property type="match status" value="1"/>
</dbReference>
<keyword evidence="4 6" id="KW-0472">Membrane</keyword>
<proteinExistence type="predicted"/>
<feature type="compositionally biased region" description="Basic and acidic residues" evidence="5">
    <location>
        <begin position="100"/>
        <end position="115"/>
    </location>
</feature>
<feature type="region of interest" description="Disordered" evidence="5">
    <location>
        <begin position="54"/>
        <end position="118"/>
    </location>
</feature>
<keyword evidence="2 6" id="KW-0812">Transmembrane</keyword>
<dbReference type="EMBL" id="LCWF01000131">
    <property type="protein sequence ID" value="KKY18133.1"/>
    <property type="molecule type" value="Genomic_DNA"/>
</dbReference>
<dbReference type="CDD" id="cd17323">
    <property type="entry name" value="MFS_Tpo1_MDR_like"/>
    <property type="match status" value="1"/>
</dbReference>
<feature type="compositionally biased region" description="Polar residues" evidence="5">
    <location>
        <begin position="75"/>
        <end position="91"/>
    </location>
</feature>
<feature type="transmembrane region" description="Helical" evidence="6">
    <location>
        <begin position="220"/>
        <end position="238"/>
    </location>
</feature>
<dbReference type="Pfam" id="PF07690">
    <property type="entry name" value="MFS_1"/>
    <property type="match status" value="1"/>
</dbReference>
<dbReference type="OrthoDB" id="3357846at2759"/>
<evidence type="ECO:0000256" key="6">
    <source>
        <dbReference type="SAM" id="Phobius"/>
    </source>
</evidence>
<evidence type="ECO:0000256" key="5">
    <source>
        <dbReference type="SAM" id="MobiDB-lite"/>
    </source>
</evidence>